<dbReference type="SUPFAM" id="SSF51735">
    <property type="entry name" value="NAD(P)-binding Rossmann-fold domains"/>
    <property type="match status" value="1"/>
</dbReference>
<dbReference type="PANTHER" id="PTHR30524:SF0">
    <property type="entry name" value="ALTRONATE OXIDOREDUCTASE-RELATED"/>
    <property type="match status" value="1"/>
</dbReference>
<evidence type="ECO:0000256" key="4">
    <source>
        <dbReference type="ARBA" id="ARBA00023002"/>
    </source>
</evidence>
<dbReference type="InterPro" id="IPR023027">
    <property type="entry name" value="Mannitol_DH_CS"/>
</dbReference>
<dbReference type="OrthoDB" id="271711at2"/>
<keyword evidence="4 7" id="KW-0560">Oxidoreductase</keyword>
<organism evidence="10 11">
    <name type="scientific">Alkalibacter saccharofermentans DSM 14828</name>
    <dbReference type="NCBI Taxonomy" id="1120975"/>
    <lineage>
        <taxon>Bacteria</taxon>
        <taxon>Bacillati</taxon>
        <taxon>Bacillota</taxon>
        <taxon>Clostridia</taxon>
        <taxon>Eubacteriales</taxon>
        <taxon>Eubacteriaceae</taxon>
        <taxon>Alkalibacter</taxon>
    </lineage>
</organism>
<dbReference type="InterPro" id="IPR000669">
    <property type="entry name" value="Mannitol_DH"/>
</dbReference>
<keyword evidence="11" id="KW-1185">Reference proteome</keyword>
<dbReference type="InterPro" id="IPR013328">
    <property type="entry name" value="6PGD_dom2"/>
</dbReference>
<comment type="catalytic activity">
    <reaction evidence="6 7">
        <text>D-mannitol 1-phosphate + NAD(+) = beta-D-fructose 6-phosphate + NADH + H(+)</text>
        <dbReference type="Rhea" id="RHEA:19661"/>
        <dbReference type="ChEBI" id="CHEBI:15378"/>
        <dbReference type="ChEBI" id="CHEBI:57540"/>
        <dbReference type="ChEBI" id="CHEBI:57634"/>
        <dbReference type="ChEBI" id="CHEBI:57945"/>
        <dbReference type="ChEBI" id="CHEBI:61381"/>
        <dbReference type="EC" id="1.1.1.17"/>
    </reaction>
</comment>
<dbReference type="Pfam" id="PF08125">
    <property type="entry name" value="Mannitol_dh_C"/>
    <property type="match status" value="1"/>
</dbReference>
<name>A0A1M4YKZ4_9FIRM</name>
<evidence type="ECO:0000256" key="2">
    <source>
        <dbReference type="ARBA" id="ARBA00012939"/>
    </source>
</evidence>
<feature type="binding site" evidence="7">
    <location>
        <begin position="5"/>
        <end position="16"/>
    </location>
    <ligand>
        <name>NAD(+)</name>
        <dbReference type="ChEBI" id="CHEBI:57540"/>
    </ligand>
</feature>
<dbReference type="PANTHER" id="PTHR30524">
    <property type="entry name" value="MANNITOL-1-PHOSPHATE 5-DEHYDROGENASE"/>
    <property type="match status" value="1"/>
</dbReference>
<reference evidence="10 11" key="1">
    <citation type="submission" date="2016-11" db="EMBL/GenBank/DDBJ databases">
        <authorList>
            <person name="Jaros S."/>
            <person name="Januszkiewicz K."/>
            <person name="Wedrychowicz H."/>
        </authorList>
    </citation>
    <scope>NUCLEOTIDE SEQUENCE [LARGE SCALE GENOMIC DNA]</scope>
    <source>
        <strain evidence="10 11">DSM 14828</strain>
    </source>
</reference>
<feature type="domain" description="Mannitol dehydrogenase C-terminal" evidence="9">
    <location>
        <begin position="208"/>
        <end position="353"/>
    </location>
</feature>
<protein>
    <recommendedName>
        <fullName evidence="3 7">Mannitol-1-phosphate 5-dehydrogenase</fullName>
        <ecNumber evidence="2 7">1.1.1.17</ecNumber>
    </recommendedName>
</protein>
<dbReference type="Pfam" id="PF01232">
    <property type="entry name" value="Mannitol_dh"/>
    <property type="match status" value="1"/>
</dbReference>
<sequence length="384" mass="42387">MGKIAVHFGAGNIGRGFIGLLLAKSGYEVYFVDVNEKIIDELNLKGKYDVIIAGKDEETLTVENVGGISGRDEDAVVEKLLKADLVTTAVGVNILPVIAKTIAKAIEKMAELKSVKRLNFLACENAVGNSDILKASVYENLTEEGKRYADENLGFPNTTVDRIVPEAKEDKQDVLSVAVEPFFEWNVEKEKLVGDVPKIEGMNLVDNLPSYIERKLFTLNTAHAVTAYLGYQNNLEYVHQAINDGEVRKIVVASMGEVGQALVKKHGFDMDEHQKYMEKIISRFENTALADPVERVGRDPLRKLGPTDRLIAPARTALSYGIVPENLIAGILAALSFKTQNDPKSIELDSMLKEKGLEKVLEDVCGLSKEEELFKLILKKHSKS</sequence>
<gene>
    <name evidence="7" type="primary">mtlD</name>
    <name evidence="10" type="ORF">SAMN02746064_01798</name>
</gene>
<dbReference type="NCBIfam" id="NF002652">
    <property type="entry name" value="PRK02318.2-5"/>
    <property type="match status" value="1"/>
</dbReference>
<evidence type="ECO:0000256" key="7">
    <source>
        <dbReference type="HAMAP-Rule" id="MF_00196"/>
    </source>
</evidence>
<dbReference type="InterPro" id="IPR008927">
    <property type="entry name" value="6-PGluconate_DH-like_C_sf"/>
</dbReference>
<dbReference type="STRING" id="1120975.SAMN02746064_01798"/>
<comment type="similarity">
    <text evidence="1 7">Belongs to the mannitol dehydrogenase family.</text>
</comment>
<dbReference type="InterPro" id="IPR013131">
    <property type="entry name" value="Mannitol_DH_N"/>
</dbReference>
<dbReference type="RefSeq" id="WP_073271215.1">
    <property type="nucleotide sequence ID" value="NZ_FQTU01000013.1"/>
</dbReference>
<keyword evidence="5 7" id="KW-0520">NAD</keyword>
<dbReference type="GO" id="GO:0005829">
    <property type="term" value="C:cytosol"/>
    <property type="evidence" value="ECO:0007669"/>
    <property type="project" value="TreeGrafter"/>
</dbReference>
<dbReference type="Proteomes" id="UP000184251">
    <property type="component" value="Unassembled WGS sequence"/>
</dbReference>
<dbReference type="GO" id="GO:0008926">
    <property type="term" value="F:mannitol-1-phosphate 5-dehydrogenase activity"/>
    <property type="evidence" value="ECO:0007669"/>
    <property type="project" value="UniProtKB-UniRule"/>
</dbReference>
<dbReference type="Gene3D" id="3.40.50.720">
    <property type="entry name" value="NAD(P)-binding Rossmann-like Domain"/>
    <property type="match status" value="1"/>
</dbReference>
<dbReference type="Gene3D" id="1.10.1040.10">
    <property type="entry name" value="N-(1-d-carboxylethyl)-l-norvaline Dehydrogenase, domain 2"/>
    <property type="match status" value="1"/>
</dbReference>
<dbReference type="PROSITE" id="PS00974">
    <property type="entry name" value="MANNITOL_DHGENASE"/>
    <property type="match status" value="1"/>
</dbReference>
<dbReference type="NCBIfam" id="NF002647">
    <property type="entry name" value="PRK02318.1-3"/>
    <property type="match status" value="1"/>
</dbReference>
<evidence type="ECO:0000259" key="9">
    <source>
        <dbReference type="Pfam" id="PF08125"/>
    </source>
</evidence>
<dbReference type="AlphaFoldDB" id="A0A1M4YKZ4"/>
<evidence type="ECO:0000256" key="5">
    <source>
        <dbReference type="ARBA" id="ARBA00023027"/>
    </source>
</evidence>
<evidence type="ECO:0000259" key="8">
    <source>
        <dbReference type="Pfam" id="PF01232"/>
    </source>
</evidence>
<dbReference type="SUPFAM" id="SSF48179">
    <property type="entry name" value="6-phosphogluconate dehydrogenase C-terminal domain-like"/>
    <property type="match status" value="1"/>
</dbReference>
<evidence type="ECO:0000256" key="3">
    <source>
        <dbReference type="ARBA" id="ARBA00016219"/>
    </source>
</evidence>
<evidence type="ECO:0000256" key="6">
    <source>
        <dbReference type="ARBA" id="ARBA00048615"/>
    </source>
</evidence>
<dbReference type="EMBL" id="FQTU01000013">
    <property type="protein sequence ID" value="SHF06421.1"/>
    <property type="molecule type" value="Genomic_DNA"/>
</dbReference>
<accession>A0A1M4YKZ4</accession>
<dbReference type="GO" id="GO:0019592">
    <property type="term" value="P:mannitol catabolic process"/>
    <property type="evidence" value="ECO:0007669"/>
    <property type="project" value="TreeGrafter"/>
</dbReference>
<dbReference type="NCBIfam" id="NF002646">
    <property type="entry name" value="PRK02318.1-2"/>
    <property type="match status" value="1"/>
</dbReference>
<feature type="domain" description="Mannitol dehydrogenase N-terminal" evidence="8">
    <location>
        <begin position="4"/>
        <end position="201"/>
    </location>
</feature>
<evidence type="ECO:0000256" key="1">
    <source>
        <dbReference type="ARBA" id="ARBA00006541"/>
    </source>
</evidence>
<proteinExistence type="inferred from homology"/>
<evidence type="ECO:0000313" key="11">
    <source>
        <dbReference type="Proteomes" id="UP000184251"/>
    </source>
</evidence>
<dbReference type="InterPro" id="IPR023028">
    <property type="entry name" value="Mannitol_1_phos_5_DH"/>
</dbReference>
<dbReference type="InterPro" id="IPR013118">
    <property type="entry name" value="Mannitol_DH_C"/>
</dbReference>
<dbReference type="InterPro" id="IPR036291">
    <property type="entry name" value="NAD(P)-bd_dom_sf"/>
</dbReference>
<dbReference type="PRINTS" id="PR00084">
    <property type="entry name" value="MTLDHDRGNASE"/>
</dbReference>
<evidence type="ECO:0000313" key="10">
    <source>
        <dbReference type="EMBL" id="SHF06421.1"/>
    </source>
</evidence>
<dbReference type="HAMAP" id="MF_00196">
    <property type="entry name" value="Mannitol_dehydrog"/>
    <property type="match status" value="1"/>
</dbReference>
<dbReference type="EC" id="1.1.1.17" evidence="2 7"/>